<reference evidence="5" key="1">
    <citation type="submission" date="2022-11" db="EMBL/GenBank/DDBJ databases">
        <authorList>
            <person name="Morgan W.R."/>
            <person name="Tartar A."/>
        </authorList>
    </citation>
    <scope>NUCLEOTIDE SEQUENCE</scope>
    <source>
        <strain evidence="5">ARSEF 373</strain>
    </source>
</reference>
<proteinExistence type="inferred from homology"/>
<dbReference type="PANTHER" id="PTHR23070">
    <property type="entry name" value="BCS1 AAA-TYPE ATPASE"/>
    <property type="match status" value="1"/>
</dbReference>
<keyword evidence="2" id="KW-0547">Nucleotide-binding</keyword>
<evidence type="ECO:0000256" key="3">
    <source>
        <dbReference type="SAM" id="MobiDB-lite"/>
    </source>
</evidence>
<evidence type="ECO:0000313" key="5">
    <source>
        <dbReference type="EMBL" id="DAZ95416.1"/>
    </source>
</evidence>
<organism evidence="5 6">
    <name type="scientific">Lagenidium giganteum</name>
    <dbReference type="NCBI Taxonomy" id="4803"/>
    <lineage>
        <taxon>Eukaryota</taxon>
        <taxon>Sar</taxon>
        <taxon>Stramenopiles</taxon>
        <taxon>Oomycota</taxon>
        <taxon>Peronosporomycetes</taxon>
        <taxon>Pythiales</taxon>
        <taxon>Pythiaceae</taxon>
    </lineage>
</organism>
<dbReference type="SUPFAM" id="SSF52540">
    <property type="entry name" value="P-loop containing nucleoside triphosphate hydrolases"/>
    <property type="match status" value="1"/>
</dbReference>
<evidence type="ECO:0000313" key="6">
    <source>
        <dbReference type="Proteomes" id="UP001146120"/>
    </source>
</evidence>
<comment type="caution">
    <text evidence="5">The sequence shown here is derived from an EMBL/GenBank/DDBJ whole genome shotgun (WGS) entry which is preliminary data.</text>
</comment>
<feature type="compositionally biased region" description="Basic and acidic residues" evidence="3">
    <location>
        <begin position="200"/>
        <end position="210"/>
    </location>
</feature>
<reference evidence="5" key="2">
    <citation type="journal article" date="2023" name="Microbiol Resour">
        <title>Decontamination and Annotation of the Draft Genome Sequence of the Oomycete Lagenidium giganteum ARSEF 373.</title>
        <authorList>
            <person name="Morgan W.R."/>
            <person name="Tartar A."/>
        </authorList>
    </citation>
    <scope>NUCLEOTIDE SEQUENCE</scope>
    <source>
        <strain evidence="5">ARSEF 373</strain>
    </source>
</reference>
<keyword evidence="2" id="KW-0067">ATP-binding</keyword>
<dbReference type="EMBL" id="DAKRPA010000205">
    <property type="protein sequence ID" value="DAZ95416.1"/>
    <property type="molecule type" value="Genomic_DNA"/>
</dbReference>
<dbReference type="InterPro" id="IPR050747">
    <property type="entry name" value="Mitochondrial_chaperone_BCS1"/>
</dbReference>
<dbReference type="InterPro" id="IPR003593">
    <property type="entry name" value="AAA+_ATPase"/>
</dbReference>
<dbReference type="InterPro" id="IPR003959">
    <property type="entry name" value="ATPase_AAA_core"/>
</dbReference>
<dbReference type="PROSITE" id="PS00674">
    <property type="entry name" value="AAA"/>
    <property type="match status" value="1"/>
</dbReference>
<protein>
    <recommendedName>
        <fullName evidence="4">AAA+ ATPase domain-containing protein</fullName>
    </recommendedName>
</protein>
<feature type="region of interest" description="Disordered" evidence="3">
    <location>
        <begin position="535"/>
        <end position="585"/>
    </location>
</feature>
<comment type="similarity">
    <text evidence="1">Belongs to the AAA ATPase family. BCS1 subfamily.</text>
</comment>
<dbReference type="Gene3D" id="3.40.50.300">
    <property type="entry name" value="P-loop containing nucleotide triphosphate hydrolases"/>
    <property type="match status" value="1"/>
</dbReference>
<feature type="domain" description="AAA+ ATPase" evidence="4">
    <location>
        <begin position="278"/>
        <end position="471"/>
    </location>
</feature>
<gene>
    <name evidence="5" type="ORF">N0F65_006306</name>
</gene>
<evidence type="ECO:0000256" key="2">
    <source>
        <dbReference type="RuleBase" id="RU003651"/>
    </source>
</evidence>
<dbReference type="GO" id="GO:0005524">
    <property type="term" value="F:ATP binding"/>
    <property type="evidence" value="ECO:0007669"/>
    <property type="project" value="UniProtKB-KW"/>
</dbReference>
<dbReference type="InterPro" id="IPR003960">
    <property type="entry name" value="ATPase_AAA_CS"/>
</dbReference>
<feature type="compositionally biased region" description="Acidic residues" evidence="3">
    <location>
        <begin position="540"/>
        <end position="570"/>
    </location>
</feature>
<sequence length="585" mass="65905">MLHSTALEFGLINLLRSGHVLTDLLVCLFVPALTQRLLQKTETVEAREWIKQFLTRSRKFVTHTVEMTEQVGTYGVICEGDTRSQNVLLQKAIAAYLAKQLNMDNKSGRYHLTKKMAQTASDKPQLDIATLQVGILPPTNEWVHVEDGIEFMHETEHEEADDESKVQQDKTLYHFRSSRADGPERIDKLVQNIFAQYQEAERKKSEDDNNRYMFVGRKRRRHEVEDSDDPPPPTHKRYKLSDDKTFDNLFFDGKEELIEQLDNFTRRRDKFAIEGVPYKYGLLLYGPPGTGKTSVIKAIAHHTQRHIVTLPLGKIKTNQALMDAMFDLRYRVAGRDTPVSLTFRDVIFVMEDIDCASEVVKKRTEDAGVSAQRPQSPLSGLVSDSSDDELFAALASGKGQLGPAPLRGSGFVSSSNASDKLNLAGLLNILDGFIDCPGRMVIMTTNHPEKLDPALIRPGRVSKKLHLGYMSGHQMRLMIEYYCQVKLTAEQRERLDSLSAEDRAFTPADIEELCAEYEDVEAIISAAEVLPPRNNIVLDEKDEIEEESRDENGEEDGNEEICESDDEDGGAGDLKDQDVADDKNA</sequence>
<dbReference type="GO" id="GO:0016887">
    <property type="term" value="F:ATP hydrolysis activity"/>
    <property type="evidence" value="ECO:0007669"/>
    <property type="project" value="InterPro"/>
</dbReference>
<feature type="region of interest" description="Disordered" evidence="3">
    <location>
        <begin position="200"/>
        <end position="238"/>
    </location>
</feature>
<accession>A0AAV2YMP5</accession>
<name>A0AAV2YMP5_9STRA</name>
<dbReference type="AlphaFoldDB" id="A0AAV2YMP5"/>
<evidence type="ECO:0000256" key="1">
    <source>
        <dbReference type="ARBA" id="ARBA00007448"/>
    </source>
</evidence>
<feature type="compositionally biased region" description="Basic and acidic residues" evidence="3">
    <location>
        <begin position="573"/>
        <end position="585"/>
    </location>
</feature>
<dbReference type="InterPro" id="IPR027417">
    <property type="entry name" value="P-loop_NTPase"/>
</dbReference>
<evidence type="ECO:0000259" key="4">
    <source>
        <dbReference type="SMART" id="SM00382"/>
    </source>
</evidence>
<dbReference type="SMART" id="SM00382">
    <property type="entry name" value="AAA"/>
    <property type="match status" value="1"/>
</dbReference>
<keyword evidence="6" id="KW-1185">Reference proteome</keyword>
<dbReference type="Pfam" id="PF00004">
    <property type="entry name" value="AAA"/>
    <property type="match status" value="1"/>
</dbReference>
<dbReference type="Proteomes" id="UP001146120">
    <property type="component" value="Unassembled WGS sequence"/>
</dbReference>